<organism evidence="3 4">
    <name type="scientific">Stylonychia lemnae</name>
    <name type="common">Ciliate</name>
    <dbReference type="NCBI Taxonomy" id="5949"/>
    <lineage>
        <taxon>Eukaryota</taxon>
        <taxon>Sar</taxon>
        <taxon>Alveolata</taxon>
        <taxon>Ciliophora</taxon>
        <taxon>Intramacronucleata</taxon>
        <taxon>Spirotrichea</taxon>
        <taxon>Stichotrichia</taxon>
        <taxon>Sporadotrichida</taxon>
        <taxon>Oxytrichidae</taxon>
        <taxon>Stylonychinae</taxon>
        <taxon>Stylonychia</taxon>
    </lineage>
</organism>
<protein>
    <recommendedName>
        <fullName evidence="5">Transmembrane protein</fullName>
    </recommendedName>
</protein>
<dbReference type="AlphaFoldDB" id="A0A078ADB4"/>
<evidence type="ECO:0000313" key="4">
    <source>
        <dbReference type="Proteomes" id="UP000039865"/>
    </source>
</evidence>
<reference evidence="3 4" key="1">
    <citation type="submission" date="2014-06" db="EMBL/GenBank/DDBJ databases">
        <authorList>
            <person name="Swart Estienne"/>
        </authorList>
    </citation>
    <scope>NUCLEOTIDE SEQUENCE [LARGE SCALE GENOMIC DNA]</scope>
    <source>
        <strain evidence="3 4">130c</strain>
    </source>
</reference>
<feature type="transmembrane region" description="Helical" evidence="2">
    <location>
        <begin position="161"/>
        <end position="183"/>
    </location>
</feature>
<name>A0A078ADB4_STYLE</name>
<evidence type="ECO:0000256" key="1">
    <source>
        <dbReference type="SAM" id="MobiDB-lite"/>
    </source>
</evidence>
<dbReference type="InParanoid" id="A0A078ADB4"/>
<dbReference type="Proteomes" id="UP000039865">
    <property type="component" value="Unassembled WGS sequence"/>
</dbReference>
<keyword evidence="4" id="KW-1185">Reference proteome</keyword>
<evidence type="ECO:0008006" key="5">
    <source>
        <dbReference type="Google" id="ProtNLM"/>
    </source>
</evidence>
<dbReference type="OrthoDB" id="323516at2759"/>
<feature type="compositionally biased region" description="Basic and acidic residues" evidence="1">
    <location>
        <begin position="326"/>
        <end position="336"/>
    </location>
</feature>
<keyword evidence="2" id="KW-1133">Transmembrane helix</keyword>
<gene>
    <name evidence="3" type="primary">Contig1561.g1700</name>
    <name evidence="3" type="ORF">STYLEM_7837</name>
</gene>
<feature type="region of interest" description="Disordered" evidence="1">
    <location>
        <begin position="321"/>
        <end position="349"/>
    </location>
</feature>
<feature type="region of interest" description="Disordered" evidence="1">
    <location>
        <begin position="1"/>
        <end position="20"/>
    </location>
</feature>
<feature type="transmembrane region" description="Helical" evidence="2">
    <location>
        <begin position="135"/>
        <end position="155"/>
    </location>
</feature>
<feature type="region of interest" description="Disordered" evidence="1">
    <location>
        <begin position="32"/>
        <end position="51"/>
    </location>
</feature>
<dbReference type="EMBL" id="CCKQ01007476">
    <property type="protein sequence ID" value="CDW78853.1"/>
    <property type="molecule type" value="Genomic_DNA"/>
</dbReference>
<evidence type="ECO:0000313" key="3">
    <source>
        <dbReference type="EMBL" id="CDW78853.1"/>
    </source>
</evidence>
<proteinExistence type="predicted"/>
<evidence type="ECO:0000256" key="2">
    <source>
        <dbReference type="SAM" id="Phobius"/>
    </source>
</evidence>
<keyword evidence="2" id="KW-0472">Membrane</keyword>
<accession>A0A078ADB4</accession>
<keyword evidence="2" id="KW-0812">Transmembrane</keyword>
<feature type="compositionally biased region" description="Low complexity" evidence="1">
    <location>
        <begin position="9"/>
        <end position="20"/>
    </location>
</feature>
<feature type="compositionally biased region" description="Polar residues" evidence="1">
    <location>
        <begin position="32"/>
        <end position="43"/>
    </location>
</feature>
<sequence>MNVINASVNQQNYQNNHNHQNENQRLLDNSVSRNSNETSQRSDGYQKKNTQKYRDRGELMKALKFPENSANLVVIPSNEKGTGFLRTCYDPEVLDGTMSKDEFMKVIDQASKEVAKVYSKKRLADTADIDSYKMWFSFLSFIMALLFLGMIYIGIDYEIFYLQLAAYCIMAFAMIIIVTLSLYECFRDSTKKFINFNQSVKKSLDTYFGEVNLQMQAIGIEWSVEEGHYWIECKIIKDFDRMRTTPTQNYFTQENLITDNGRSDMNQIQDARNLQLGLKLYSRGSEPEKEDQLIPGIHSKKVDQDQFITAGEGKRITNLANQPQKRSRELPSEKIKQKQNNWGADDIHY</sequence>